<organism evidence="2 3">
    <name type="scientific">Fredinandcohnia quinoae</name>
    <dbReference type="NCBI Taxonomy" id="2918902"/>
    <lineage>
        <taxon>Bacteria</taxon>
        <taxon>Bacillati</taxon>
        <taxon>Bacillota</taxon>
        <taxon>Bacilli</taxon>
        <taxon>Bacillales</taxon>
        <taxon>Bacillaceae</taxon>
        <taxon>Fredinandcohnia</taxon>
    </lineage>
</organism>
<dbReference type="NCBIfam" id="TIGR02357">
    <property type="entry name" value="ECF_ThiT_YuaJ"/>
    <property type="match status" value="1"/>
</dbReference>
<keyword evidence="3" id="KW-1185">Reference proteome</keyword>
<proteinExistence type="predicted"/>
<protein>
    <submittedName>
        <fullName evidence="2">Energy-coupled thiamine transporter ThiT</fullName>
    </submittedName>
</protein>
<comment type="caution">
    <text evidence="2">The sequence shown here is derived from an EMBL/GenBank/DDBJ whole genome shotgun (WGS) entry which is preliminary data.</text>
</comment>
<keyword evidence="1" id="KW-0812">Transmembrane</keyword>
<dbReference type="GO" id="GO:0005886">
    <property type="term" value="C:plasma membrane"/>
    <property type="evidence" value="ECO:0007669"/>
    <property type="project" value="InterPro"/>
</dbReference>
<feature type="transmembrane region" description="Helical" evidence="1">
    <location>
        <begin position="7"/>
        <end position="25"/>
    </location>
</feature>
<evidence type="ECO:0000313" key="2">
    <source>
        <dbReference type="EMBL" id="MCH1626767.1"/>
    </source>
</evidence>
<accession>A0AAW5EA50</accession>
<dbReference type="GO" id="GO:0015234">
    <property type="term" value="F:thiamine transmembrane transporter activity"/>
    <property type="evidence" value="ECO:0007669"/>
    <property type="project" value="InterPro"/>
</dbReference>
<name>A0AAW5EA50_9BACI</name>
<sequence length="190" mass="21672">MRNFRLQAMIEAAIFGALALILDMFVPSIKLSPAISISFAMVPIFIVAFRWGFKISFLSGLIWGLLQLIFDPWIVHPVQAIMEYVIAFPFIAFAGLFSSIIQRQLKDNKKINALIFIVFAIFVGSLTRYFWHFLSGFIFIEYFAPEVLNPVWYSFIGNGTSMLGAFISCSIVMILLILASPRFFILKKDY</sequence>
<keyword evidence="1" id="KW-0472">Membrane</keyword>
<keyword evidence="1" id="KW-1133">Transmembrane helix</keyword>
<dbReference type="EMBL" id="JAKTTI010000027">
    <property type="protein sequence ID" value="MCH1626767.1"/>
    <property type="molecule type" value="Genomic_DNA"/>
</dbReference>
<dbReference type="Gene3D" id="1.10.1760.20">
    <property type="match status" value="1"/>
</dbReference>
<evidence type="ECO:0000313" key="3">
    <source>
        <dbReference type="Proteomes" id="UP001431131"/>
    </source>
</evidence>
<reference evidence="2" key="1">
    <citation type="submission" date="2022-02" db="EMBL/GenBank/DDBJ databases">
        <title>Fredinandcohnia quinoae sp. nov. isolated from Chenopodium quinoa seeds.</title>
        <authorList>
            <person name="Saati-Santamaria Z."/>
            <person name="Flores-Felix J.D."/>
            <person name="Igual J.M."/>
            <person name="Velazquez E."/>
            <person name="Garcia-Fraile P."/>
            <person name="Martinez-Molina E."/>
        </authorList>
    </citation>
    <scope>NUCLEOTIDE SEQUENCE</scope>
    <source>
        <strain evidence="2">SECRCQ15</strain>
    </source>
</reference>
<dbReference type="InterPro" id="IPR012651">
    <property type="entry name" value="Thia_Transptr_ThiT"/>
</dbReference>
<dbReference type="AlphaFoldDB" id="A0AAW5EA50"/>
<feature type="transmembrane region" description="Helical" evidence="1">
    <location>
        <begin position="56"/>
        <end position="75"/>
    </location>
</feature>
<dbReference type="Pfam" id="PF09515">
    <property type="entry name" value="Thia_YuaJ"/>
    <property type="match status" value="1"/>
</dbReference>
<gene>
    <name evidence="2" type="primary">thiT</name>
    <name evidence="2" type="ORF">MJG50_15645</name>
</gene>
<feature type="transmembrane region" description="Helical" evidence="1">
    <location>
        <begin position="113"/>
        <end position="131"/>
    </location>
</feature>
<feature type="transmembrane region" description="Helical" evidence="1">
    <location>
        <begin position="31"/>
        <end position="49"/>
    </location>
</feature>
<dbReference type="Proteomes" id="UP001431131">
    <property type="component" value="Unassembled WGS sequence"/>
</dbReference>
<feature type="transmembrane region" description="Helical" evidence="1">
    <location>
        <begin position="81"/>
        <end position="101"/>
    </location>
</feature>
<dbReference type="RefSeq" id="WP_240256686.1">
    <property type="nucleotide sequence ID" value="NZ_JAKTTI010000027.1"/>
</dbReference>
<feature type="transmembrane region" description="Helical" evidence="1">
    <location>
        <begin position="151"/>
        <end position="178"/>
    </location>
</feature>
<evidence type="ECO:0000256" key="1">
    <source>
        <dbReference type="SAM" id="Phobius"/>
    </source>
</evidence>